<dbReference type="InterPro" id="IPR014710">
    <property type="entry name" value="RmlC-like_jellyroll"/>
</dbReference>
<dbReference type="InterPro" id="IPR047263">
    <property type="entry name" value="HNL-like_cupin"/>
</dbReference>
<dbReference type="Gene3D" id="2.60.120.10">
    <property type="entry name" value="Jelly Rolls"/>
    <property type="match status" value="1"/>
</dbReference>
<dbReference type="Pfam" id="PF07883">
    <property type="entry name" value="Cupin_2"/>
    <property type="match status" value="1"/>
</dbReference>
<dbReference type="PANTHER" id="PTHR43698">
    <property type="entry name" value="RIBD C-TERMINAL DOMAIN CONTAINING PROTEIN"/>
    <property type="match status" value="1"/>
</dbReference>
<organism evidence="2 3">
    <name type="scientific">Sphingobacterium bambusae</name>
    <dbReference type="NCBI Taxonomy" id="662858"/>
    <lineage>
        <taxon>Bacteria</taxon>
        <taxon>Pseudomonadati</taxon>
        <taxon>Bacteroidota</taxon>
        <taxon>Sphingobacteriia</taxon>
        <taxon>Sphingobacteriales</taxon>
        <taxon>Sphingobacteriaceae</taxon>
        <taxon>Sphingobacterium</taxon>
    </lineage>
</organism>
<evidence type="ECO:0000313" key="3">
    <source>
        <dbReference type="Proteomes" id="UP001597525"/>
    </source>
</evidence>
<reference evidence="3" key="1">
    <citation type="journal article" date="2019" name="Int. J. Syst. Evol. Microbiol.">
        <title>The Global Catalogue of Microorganisms (GCM) 10K type strain sequencing project: providing services to taxonomists for standard genome sequencing and annotation.</title>
        <authorList>
            <consortium name="The Broad Institute Genomics Platform"/>
            <consortium name="The Broad Institute Genome Sequencing Center for Infectious Disease"/>
            <person name="Wu L."/>
            <person name="Ma J."/>
        </authorList>
    </citation>
    <scope>NUCLEOTIDE SEQUENCE [LARGE SCALE GENOMIC DNA]</scope>
    <source>
        <strain evidence="3">KCTC 22814</strain>
    </source>
</reference>
<dbReference type="InterPro" id="IPR013096">
    <property type="entry name" value="Cupin_2"/>
</dbReference>
<accession>A0ABW6BIC6</accession>
<dbReference type="EMBL" id="JBHUPB010000012">
    <property type="protein sequence ID" value="MFD2969246.1"/>
    <property type="molecule type" value="Genomic_DNA"/>
</dbReference>
<dbReference type="Proteomes" id="UP001597525">
    <property type="component" value="Unassembled WGS sequence"/>
</dbReference>
<dbReference type="InterPro" id="IPR011051">
    <property type="entry name" value="RmlC_Cupin_sf"/>
</dbReference>
<evidence type="ECO:0000259" key="1">
    <source>
        <dbReference type="Pfam" id="PF07883"/>
    </source>
</evidence>
<dbReference type="SUPFAM" id="SSF51182">
    <property type="entry name" value="RmlC-like cupins"/>
    <property type="match status" value="1"/>
</dbReference>
<sequence length="166" mass="18210">MKTYPNSISLFGLSLFIVTACQLDSPSQADVEHKSAQHSFPRGEKVTNNNFTGEVWLNYLVETDSVHNVNIGAVTFAPGARTNWHYHQGGQILLVTEGRGLYQEKGKPITVIEKGAVVKCPPDIEHWHGATASDSMTHVAIGTNTNVGGAIWLAPVTDEEYRQHEL</sequence>
<gene>
    <name evidence="2" type="ORF">ACFS7Y_17765</name>
</gene>
<protein>
    <submittedName>
        <fullName evidence="2">Cupin domain-containing protein</fullName>
    </submittedName>
</protein>
<proteinExistence type="predicted"/>
<dbReference type="CDD" id="cd02233">
    <property type="entry name" value="cupin_HNL-like"/>
    <property type="match status" value="1"/>
</dbReference>
<name>A0ABW6BIC6_9SPHI</name>
<dbReference type="PROSITE" id="PS51257">
    <property type="entry name" value="PROKAR_LIPOPROTEIN"/>
    <property type="match status" value="1"/>
</dbReference>
<feature type="domain" description="Cupin type-2" evidence="1">
    <location>
        <begin position="74"/>
        <end position="137"/>
    </location>
</feature>
<dbReference type="RefSeq" id="WP_320186459.1">
    <property type="nucleotide sequence ID" value="NZ_CP138332.1"/>
</dbReference>
<comment type="caution">
    <text evidence="2">The sequence shown here is derived from an EMBL/GenBank/DDBJ whole genome shotgun (WGS) entry which is preliminary data.</text>
</comment>
<dbReference type="PANTHER" id="PTHR43698:SF1">
    <property type="entry name" value="BLL4564 PROTEIN"/>
    <property type="match status" value="1"/>
</dbReference>
<keyword evidence="3" id="KW-1185">Reference proteome</keyword>
<evidence type="ECO:0000313" key="2">
    <source>
        <dbReference type="EMBL" id="MFD2969246.1"/>
    </source>
</evidence>